<dbReference type="PROSITE" id="PS50961">
    <property type="entry name" value="HTH_LA"/>
    <property type="match status" value="1"/>
</dbReference>
<dbReference type="AlphaFoldDB" id="A0A118K4E0"/>
<dbReference type="FunFam" id="1.10.10.10:FF:000131">
    <property type="entry name" value="la-related protein 1B isoform X2"/>
    <property type="match status" value="1"/>
</dbReference>
<feature type="region of interest" description="Disordered" evidence="3">
    <location>
        <begin position="500"/>
        <end position="539"/>
    </location>
</feature>
<dbReference type="CDD" id="cd07323">
    <property type="entry name" value="LAM"/>
    <property type="match status" value="1"/>
</dbReference>
<feature type="compositionally biased region" description="Acidic residues" evidence="3">
    <location>
        <begin position="500"/>
        <end position="509"/>
    </location>
</feature>
<name>A0A118K4E0_CYNCS</name>
<dbReference type="InterPro" id="IPR045180">
    <property type="entry name" value="La_dom_prot"/>
</dbReference>
<evidence type="ECO:0000259" key="4">
    <source>
        <dbReference type="PROSITE" id="PS50961"/>
    </source>
</evidence>
<dbReference type="OMA" id="ERWEIWL"/>
<accession>A0A118K4E0</accession>
<feature type="region of interest" description="Disordered" evidence="3">
    <location>
        <begin position="1"/>
        <end position="29"/>
    </location>
</feature>
<evidence type="ECO:0000256" key="2">
    <source>
        <dbReference type="PROSITE-ProRule" id="PRU00332"/>
    </source>
</evidence>
<feature type="compositionally biased region" description="Low complexity" evidence="3">
    <location>
        <begin position="163"/>
        <end position="177"/>
    </location>
</feature>
<feature type="domain" description="HTH La-type RNA-binding" evidence="4">
    <location>
        <begin position="375"/>
        <end position="464"/>
    </location>
</feature>
<dbReference type="GO" id="GO:0003723">
    <property type="term" value="F:RNA binding"/>
    <property type="evidence" value="ECO:0007669"/>
    <property type="project" value="UniProtKB-UniRule"/>
</dbReference>
<dbReference type="Gramene" id="KVI07368">
    <property type="protein sequence ID" value="KVI07368"/>
    <property type="gene ID" value="Ccrd_014276"/>
</dbReference>
<feature type="compositionally biased region" description="Low complexity" evidence="3">
    <location>
        <begin position="76"/>
        <end position="85"/>
    </location>
</feature>
<comment type="caution">
    <text evidence="5">The sequence shown here is derived from an EMBL/GenBank/DDBJ whole genome shotgun (WGS) entry which is preliminary data.</text>
</comment>
<keyword evidence="1 2" id="KW-0694">RNA-binding</keyword>
<dbReference type="Pfam" id="PF05383">
    <property type="entry name" value="La"/>
    <property type="match status" value="1"/>
</dbReference>
<evidence type="ECO:0000313" key="6">
    <source>
        <dbReference type="Proteomes" id="UP000243975"/>
    </source>
</evidence>
<reference evidence="5 6" key="1">
    <citation type="journal article" date="2016" name="Sci. Rep.">
        <title>The genome sequence of the outbreeding globe artichoke constructed de novo incorporating a phase-aware low-pass sequencing strategy of F1 progeny.</title>
        <authorList>
            <person name="Scaglione D."/>
            <person name="Reyes-Chin-Wo S."/>
            <person name="Acquadro A."/>
            <person name="Froenicke L."/>
            <person name="Portis E."/>
            <person name="Beitel C."/>
            <person name="Tirone M."/>
            <person name="Mauro R."/>
            <person name="Lo Monaco A."/>
            <person name="Mauromicale G."/>
            <person name="Faccioli P."/>
            <person name="Cattivelli L."/>
            <person name="Rieseberg L."/>
            <person name="Michelmore R."/>
            <person name="Lanteri S."/>
        </authorList>
    </citation>
    <scope>NUCLEOTIDE SEQUENCE [LARGE SCALE GENOMIC DNA]</scope>
    <source>
        <strain evidence="5">2C</strain>
    </source>
</reference>
<dbReference type="Proteomes" id="UP000243975">
    <property type="component" value="Unassembled WGS sequence"/>
</dbReference>
<dbReference type="Gene3D" id="1.10.10.10">
    <property type="entry name" value="Winged helix-like DNA-binding domain superfamily/Winged helix DNA-binding domain"/>
    <property type="match status" value="1"/>
</dbReference>
<dbReference type="PANTHER" id="PTHR22792:SF155">
    <property type="entry name" value="LA-RELATED PROTEIN 1C-LIKE"/>
    <property type="match status" value="1"/>
</dbReference>
<evidence type="ECO:0000256" key="1">
    <source>
        <dbReference type="ARBA" id="ARBA00022884"/>
    </source>
</evidence>
<organism evidence="5 6">
    <name type="scientific">Cynara cardunculus var. scolymus</name>
    <name type="common">Globe artichoke</name>
    <name type="synonym">Cynara scolymus</name>
    <dbReference type="NCBI Taxonomy" id="59895"/>
    <lineage>
        <taxon>Eukaryota</taxon>
        <taxon>Viridiplantae</taxon>
        <taxon>Streptophyta</taxon>
        <taxon>Embryophyta</taxon>
        <taxon>Tracheophyta</taxon>
        <taxon>Spermatophyta</taxon>
        <taxon>Magnoliopsida</taxon>
        <taxon>eudicotyledons</taxon>
        <taxon>Gunneridae</taxon>
        <taxon>Pentapetalae</taxon>
        <taxon>asterids</taxon>
        <taxon>campanulids</taxon>
        <taxon>Asterales</taxon>
        <taxon>Asteraceae</taxon>
        <taxon>Carduoideae</taxon>
        <taxon>Cardueae</taxon>
        <taxon>Carduinae</taxon>
        <taxon>Cynara</taxon>
    </lineage>
</organism>
<feature type="compositionally biased region" description="Pro residues" evidence="3">
    <location>
        <begin position="199"/>
        <end position="212"/>
    </location>
</feature>
<evidence type="ECO:0000256" key="3">
    <source>
        <dbReference type="SAM" id="MobiDB-lite"/>
    </source>
</evidence>
<feature type="region of interest" description="Disordered" evidence="3">
    <location>
        <begin position="231"/>
        <end position="324"/>
    </location>
</feature>
<dbReference type="STRING" id="59895.A0A118K4E0"/>
<evidence type="ECO:0000313" key="5">
    <source>
        <dbReference type="EMBL" id="KVI07368.1"/>
    </source>
</evidence>
<feature type="region of interest" description="Disordered" evidence="3">
    <location>
        <begin position="157"/>
        <end position="212"/>
    </location>
</feature>
<keyword evidence="6" id="KW-1185">Reference proteome</keyword>
<dbReference type="SMART" id="SM00715">
    <property type="entry name" value="LA"/>
    <property type="match status" value="1"/>
</dbReference>
<dbReference type="InterPro" id="IPR006630">
    <property type="entry name" value="La_HTH"/>
</dbReference>
<feature type="region of interest" description="Disordered" evidence="3">
    <location>
        <begin position="76"/>
        <end position="111"/>
    </location>
</feature>
<dbReference type="PANTHER" id="PTHR22792">
    <property type="entry name" value="LUPUS LA PROTEIN-RELATED"/>
    <property type="match status" value="1"/>
</dbReference>
<dbReference type="InterPro" id="IPR036388">
    <property type="entry name" value="WH-like_DNA-bd_sf"/>
</dbReference>
<dbReference type="EMBL" id="LEKV01001508">
    <property type="protein sequence ID" value="KVI07368.1"/>
    <property type="molecule type" value="Genomic_DNA"/>
</dbReference>
<gene>
    <name evidence="5" type="ORF">Ccrd_014276</name>
</gene>
<dbReference type="InterPro" id="IPR036390">
    <property type="entry name" value="WH_DNA-bd_sf"/>
</dbReference>
<proteinExistence type="predicted"/>
<dbReference type="SUPFAM" id="SSF46785">
    <property type="entry name" value="Winged helix' DNA-binding domain"/>
    <property type="match status" value="1"/>
</dbReference>
<protein>
    <recommendedName>
        <fullName evidence="4">HTH La-type RNA-binding domain-containing protein</fullName>
    </recommendedName>
</protein>
<dbReference type="OrthoDB" id="340227at2759"/>
<feature type="compositionally biased region" description="Basic and acidic residues" evidence="3">
    <location>
        <begin position="283"/>
        <end position="303"/>
    </location>
</feature>
<sequence>MTADSSTTMVTHSGEGGINSPSRRRNLPSAWAQVVRGGGESESVIPRSPRASEQHSVFSDQLMVFEPASVVVAAAAQPDGSEGSHCGNGGGEKKSAWNKPSANGVVEGTTTPVMGAASWPALSESTRPVLKSLSSESSSKPTSDGLVTVFEAPVISQTQQKPAKSNANNHSNTTNNHPFRQRSMKRGGSAGGASAGYNRPPPPPPPPLPPPFPLFDMTYCNYVPAVLDSPIRDQPPLKGNSWNPRPMGVVHDHSSNRTPSRRNNFGPRPRRDGGVHNNGYGGRNEHHDRDWHGTRSPAGRDVHVPQQIGPPPPRGYFRQPHPGPPYIPAQPIRPYGTPMGYEMAAPFLYVPTLPPEPYRSTPLLPQAAPPPMFIPVMDPPLHDFILNQIEYYFSDANLVKDNFLRSNMDEEGWVPIALIAGFRRVQNLTTDVQIILNSLRDSNSVEIQGDKVRRRTEWRKWVQSADFSADSTSQSPRETTNISVEEISIQKLKLEEFATEDAISDPIEDDDHKEAPQSTDSSKLANGEVSLIEAYSSPI</sequence>
<feature type="compositionally biased region" description="Polar residues" evidence="3">
    <location>
        <begin position="1"/>
        <end position="11"/>
    </location>
</feature>